<dbReference type="InterPro" id="IPR054539">
    <property type="entry name" value="Beta-prop_PDH"/>
</dbReference>
<gene>
    <name evidence="5" type="ORF">BN1708_000847</name>
</gene>
<accession>A0A0G4M7R1</accession>
<feature type="signal peptide" evidence="2">
    <location>
        <begin position="1"/>
        <end position="18"/>
    </location>
</feature>
<organism evidence="5 6">
    <name type="scientific">Verticillium longisporum</name>
    <name type="common">Verticillium dahliae var. longisporum</name>
    <dbReference type="NCBI Taxonomy" id="100787"/>
    <lineage>
        <taxon>Eukaryota</taxon>
        <taxon>Fungi</taxon>
        <taxon>Dikarya</taxon>
        <taxon>Ascomycota</taxon>
        <taxon>Pezizomycotina</taxon>
        <taxon>Sordariomycetes</taxon>
        <taxon>Hypocreomycetidae</taxon>
        <taxon>Glomerellales</taxon>
        <taxon>Plectosphaerellaceae</taxon>
        <taxon>Verticillium</taxon>
    </lineage>
</organism>
<dbReference type="Pfam" id="PF16010">
    <property type="entry name" value="CDH-cyt"/>
    <property type="match status" value="1"/>
</dbReference>
<evidence type="ECO:0000313" key="6">
    <source>
        <dbReference type="Proteomes" id="UP000044602"/>
    </source>
</evidence>
<sequence length="672" mass="71560">MRWSSILTTAAFAGSTTAQTTTYRDSQGRTFSGYTDRAGVRYGIAIPTSAAPGQSFDAILQITAPISIGWAGLAWGGGMTYNPLSIVWPNGNDVMISARMAFGYSVPPPYPATTHTLLSGSGANATHFTVTALCRGCTYWSVQGSDPESLNPNGENYLANAYSTVPVDYPEEEQTTFGIHQGTNHWYHDFALAKQAGFEQWAGSGGGAASTTTLTTRLTTTTTTTTDVQTTLTTTVTRTGSPPTSVTTTSTVAGPTQTGVVPLPAPSSCPGVSAWRSSFGVASGWRAVKIAGGLRTPRGIVLDSNGNLLVVQSGLGVTVHTFGSDGCLSGSKTLISNPALNHGISLTADGTKLYVSSMTTAFEYSYNAASQTVSGERTVVRAMNQGGHPSRTLLIPPQTPHLLIISLGSFDNLDHPTINPATGRAIVKVFDLRNVPSGGYTFNTQGYLLGYGLRNGVALAADGGNHVWEVENGADQFQRTVGGSSYDIHADNPSEELNYLGDPAVENRNWYGYPTCHSVYGASQFTDKAFRTGDQFVLTPNATFNDEDCARRGSVPPRLSFQAHSAPMDAAFDRATENMFITFHGSWNRPVATGYKVVQVAFRRGANGQYEPVEPATSMTAAKDIFWSQNEGSCTSSTCFRPCGITFDRAYSRLIVGSDRPSEGELFMLIKT</sequence>
<dbReference type="Gene3D" id="2.60.40.1210">
    <property type="entry name" value="Cellobiose dehydrogenase, cytochrome domain"/>
    <property type="match status" value="1"/>
</dbReference>
<feature type="chain" id="PRO_5002566909" evidence="2">
    <location>
        <begin position="19"/>
        <end position="672"/>
    </location>
</feature>
<feature type="domain" description="Cellobiose dehydrogenase-like cytochrome" evidence="3">
    <location>
        <begin position="24"/>
        <end position="199"/>
    </location>
</feature>
<evidence type="ECO:0000259" key="3">
    <source>
        <dbReference type="Pfam" id="PF16010"/>
    </source>
</evidence>
<evidence type="ECO:0000259" key="4">
    <source>
        <dbReference type="Pfam" id="PF22807"/>
    </source>
</evidence>
<keyword evidence="6" id="KW-1185">Reference proteome</keyword>
<dbReference type="InterPro" id="IPR015920">
    <property type="entry name" value="Cellobiose_DH-like_cyt"/>
</dbReference>
<keyword evidence="2" id="KW-0732">Signal</keyword>
<dbReference type="InterPro" id="IPR011041">
    <property type="entry name" value="Quinoprot_gluc/sorb_DH_b-prop"/>
</dbReference>
<evidence type="ECO:0000256" key="1">
    <source>
        <dbReference type="SAM" id="MobiDB-lite"/>
    </source>
</evidence>
<dbReference type="CDD" id="cd09630">
    <property type="entry name" value="CDH_like_cytochrome"/>
    <property type="match status" value="1"/>
</dbReference>
<evidence type="ECO:0000313" key="5">
    <source>
        <dbReference type="EMBL" id="CRK30313.1"/>
    </source>
</evidence>
<dbReference type="Gene3D" id="2.120.10.30">
    <property type="entry name" value="TolB, C-terminal domain"/>
    <property type="match status" value="1"/>
</dbReference>
<feature type="region of interest" description="Disordered" evidence="1">
    <location>
        <begin position="235"/>
        <end position="259"/>
    </location>
</feature>
<dbReference type="STRING" id="100787.A0A0G4M7R1"/>
<dbReference type="SUPFAM" id="SSF50952">
    <property type="entry name" value="Soluble quinoprotein glucose dehydrogenase"/>
    <property type="match status" value="1"/>
</dbReference>
<dbReference type="Proteomes" id="UP000044602">
    <property type="component" value="Unassembled WGS sequence"/>
</dbReference>
<reference evidence="5 6" key="1">
    <citation type="submission" date="2015-05" db="EMBL/GenBank/DDBJ databases">
        <authorList>
            <person name="Wang D.B."/>
            <person name="Wang M."/>
        </authorList>
    </citation>
    <scope>NUCLEOTIDE SEQUENCE [LARGE SCALE GENOMIC DNA]</scope>
    <source>
        <strain evidence="5">VL1</strain>
    </source>
</reference>
<dbReference type="Pfam" id="PF22807">
    <property type="entry name" value="TrAA12"/>
    <property type="match status" value="1"/>
</dbReference>
<dbReference type="PANTHER" id="PTHR47797">
    <property type="entry name" value="DEHYDROGENASE, PUTATIVE (AFU_ORTHOLOGUE AFUA_8G05805)-RELATED"/>
    <property type="match status" value="1"/>
</dbReference>
<name>A0A0G4M7R1_VERLO</name>
<dbReference type="AlphaFoldDB" id="A0A0G4M7R1"/>
<dbReference type="InterPro" id="IPR011042">
    <property type="entry name" value="6-blade_b-propeller_TolB-like"/>
</dbReference>
<evidence type="ECO:0000256" key="2">
    <source>
        <dbReference type="SAM" id="SignalP"/>
    </source>
</evidence>
<proteinExistence type="predicted"/>
<protein>
    <submittedName>
        <fullName evidence="5">Uncharacterized protein</fullName>
    </submittedName>
</protein>
<dbReference type="EMBL" id="CVQH01021417">
    <property type="protein sequence ID" value="CRK30313.1"/>
    <property type="molecule type" value="Genomic_DNA"/>
</dbReference>
<dbReference type="PANTHER" id="PTHR47797:SF5">
    <property type="entry name" value="CELLOBIOSE DEHYDROGENASE CYTOCHROME DOMAIN-CONTAINING PROTEIN"/>
    <property type="match status" value="1"/>
</dbReference>
<dbReference type="SUPFAM" id="SSF49344">
    <property type="entry name" value="CBD9-like"/>
    <property type="match status" value="1"/>
</dbReference>
<feature type="domain" description="Pyrroloquinoline quinone-dependent pyranose dehydrogenase beta-propeller" evidence="4">
    <location>
        <begin position="281"/>
        <end position="670"/>
    </location>
</feature>